<feature type="region of interest" description="Disordered" evidence="1">
    <location>
        <begin position="39"/>
        <end position="74"/>
    </location>
</feature>
<gene>
    <name evidence="4" type="ORF">GON01_06415</name>
</gene>
<keyword evidence="5" id="KW-1185">Reference proteome</keyword>
<sequence length="232" mass="25080">MILECPACRTRYTVPDDAVGVNGRAVRCAKCGHSWHQWPPGHEPEAVPSGQLSDAPQPEVSAPPPDADVPVPGYADDAVYRDYEDDTPRRRNPALRWTIIAAAIGILLLAAVAALQFIGLDRVRTQLGLAERGSAAALLLEVPRKPERRALASGNELFALTGRIVNPTRERQHVPDIQAELQDAQGRVVYNWIITPPSRTLGPGASAQFDAAVYDVPKGARELKLSFVGEAS</sequence>
<feature type="domain" description="Zinc finger/thioredoxin putative" evidence="3">
    <location>
        <begin position="1"/>
        <end position="35"/>
    </location>
</feature>
<comment type="caution">
    <text evidence="4">The sequence shown here is derived from an EMBL/GenBank/DDBJ whole genome shotgun (WGS) entry which is preliminary data.</text>
</comment>
<dbReference type="Proteomes" id="UP000441389">
    <property type="component" value="Unassembled WGS sequence"/>
</dbReference>
<dbReference type="RefSeq" id="WP_157026547.1">
    <property type="nucleotide sequence ID" value="NZ_WQMS01000007.1"/>
</dbReference>
<dbReference type="NCBIfam" id="NF038353">
    <property type="entry name" value="FxLYD_dom"/>
    <property type="match status" value="1"/>
</dbReference>
<keyword evidence="2" id="KW-0472">Membrane</keyword>
<evidence type="ECO:0000259" key="3">
    <source>
        <dbReference type="Pfam" id="PF13717"/>
    </source>
</evidence>
<accession>A0A6I4IZH3</accession>
<keyword evidence="2" id="KW-1133">Transmembrane helix</keyword>
<evidence type="ECO:0000256" key="2">
    <source>
        <dbReference type="SAM" id="Phobius"/>
    </source>
</evidence>
<reference evidence="4 5" key="1">
    <citation type="submission" date="2019-12" db="EMBL/GenBank/DDBJ databases">
        <authorList>
            <person name="Huq M.A."/>
        </authorList>
    </citation>
    <scope>NUCLEOTIDE SEQUENCE [LARGE SCALE GENOMIC DNA]</scope>
    <source>
        <strain evidence="4 5">MAH-20</strain>
    </source>
</reference>
<organism evidence="4 5">
    <name type="scientific">Sphingomonas horti</name>
    <dbReference type="NCBI Taxonomy" id="2682842"/>
    <lineage>
        <taxon>Bacteria</taxon>
        <taxon>Pseudomonadati</taxon>
        <taxon>Pseudomonadota</taxon>
        <taxon>Alphaproteobacteria</taxon>
        <taxon>Sphingomonadales</taxon>
        <taxon>Sphingomonadaceae</taxon>
        <taxon>Sphingomonas</taxon>
    </lineage>
</organism>
<dbReference type="InterPro" id="IPR011723">
    <property type="entry name" value="Znf/thioredoxin_put"/>
</dbReference>
<dbReference type="InterPro" id="IPR047676">
    <property type="entry name" value="FxLYD_dom"/>
</dbReference>
<name>A0A6I4IZH3_9SPHN</name>
<proteinExistence type="predicted"/>
<dbReference type="EMBL" id="WQMS01000007">
    <property type="protein sequence ID" value="MVO77567.1"/>
    <property type="molecule type" value="Genomic_DNA"/>
</dbReference>
<dbReference type="Pfam" id="PF13717">
    <property type="entry name" value="Zn_ribbon_4"/>
    <property type="match status" value="1"/>
</dbReference>
<protein>
    <recommendedName>
        <fullName evidence="3">Zinc finger/thioredoxin putative domain-containing protein</fullName>
    </recommendedName>
</protein>
<evidence type="ECO:0000313" key="5">
    <source>
        <dbReference type="Proteomes" id="UP000441389"/>
    </source>
</evidence>
<dbReference type="NCBIfam" id="TIGR02098">
    <property type="entry name" value="MJ0042_CXXC"/>
    <property type="match status" value="1"/>
</dbReference>
<evidence type="ECO:0000313" key="4">
    <source>
        <dbReference type="EMBL" id="MVO77567.1"/>
    </source>
</evidence>
<feature type="transmembrane region" description="Helical" evidence="2">
    <location>
        <begin position="97"/>
        <end position="118"/>
    </location>
</feature>
<dbReference type="AlphaFoldDB" id="A0A6I4IZH3"/>
<evidence type="ECO:0000256" key="1">
    <source>
        <dbReference type="SAM" id="MobiDB-lite"/>
    </source>
</evidence>
<keyword evidence="2" id="KW-0812">Transmembrane</keyword>